<dbReference type="AlphaFoldDB" id="A0A3A6Q1N6"/>
<dbReference type="OrthoDB" id="275638at2157"/>
<feature type="region of interest" description="Disordered" evidence="1">
    <location>
        <begin position="168"/>
        <end position="191"/>
    </location>
</feature>
<feature type="transmembrane region" description="Helical" evidence="2">
    <location>
        <begin position="37"/>
        <end position="58"/>
    </location>
</feature>
<keyword evidence="2" id="KW-0472">Membrane</keyword>
<organism evidence="3 4">
    <name type="scientific">Halonotius pteroides</name>
    <dbReference type="NCBI Taxonomy" id="268735"/>
    <lineage>
        <taxon>Archaea</taxon>
        <taxon>Methanobacteriati</taxon>
        <taxon>Methanobacteriota</taxon>
        <taxon>Stenosarchaea group</taxon>
        <taxon>Halobacteria</taxon>
        <taxon>Halobacteriales</taxon>
        <taxon>Haloferacaceae</taxon>
        <taxon>Halonotius</taxon>
    </lineage>
</organism>
<evidence type="ECO:0000256" key="2">
    <source>
        <dbReference type="SAM" id="Phobius"/>
    </source>
</evidence>
<feature type="compositionally biased region" description="Acidic residues" evidence="1">
    <location>
        <begin position="172"/>
        <end position="187"/>
    </location>
</feature>
<accession>A0A3A6Q1N6</accession>
<keyword evidence="2" id="KW-1133">Transmembrane helix</keyword>
<sequence length="669" mass="79388">MAELLVFTLLAALAAIYPILPKHRQLRVRYSLWTKGRLGFIGLMFILIITTYWVSVLVQSKEQNTLDVSFLDWSTTITLLYVESVQLIAVLLIVIPIAILFIKPNVRIRNEDNLLEILRDLYNREEYTTLVNLLQDNYRPLINHSSSPVHPESLMTVSSLFVEVDEDHKEDLEQEEDEGEDEEEEKEELPKARRRLVRETRRTLRFRWTNLRDRVSSTVEDWSERIQQKSRLLRYYVARLRYRVDNTAENASEYSETLLLDPDFSELYSDLASELGLKILCDDSLENVPRQDVVHRYLQAQLETENTLLYRDLEQNTEMEDLYRYNLKENNRLIYALFSDFERAEDLNVYKPIGDRTQEIIREQRRGEFDKYHDRRLTDTRIRDDYIFQDPVYVGIQFFDVMVREAFDQEVDWHVWLSYYESFTREICRNYEITEYSDPDAEWPNDYSRFLYEIVRNMREWIKMLEEELKPDTKSDLNGPPFVLEVSSVTDSSETEPPSDEEEDSDDESGENKEQVETENESDAEEKQREPAEVGDHIRLGNISTMRMERNIPEMTVIILISCHEEILTTEEIPLQFMDYITETIFLCLLDLREYDKGSLQWMYSKLMLHCLSENLTGKRTDPLYRENLKRVYYGDYGGPHDYGVRHEVSVKDRQRVGLVEDLDEIIGS</sequence>
<comment type="caution">
    <text evidence="3">The sequence shown here is derived from an EMBL/GenBank/DDBJ whole genome shotgun (WGS) entry which is preliminary data.</text>
</comment>
<feature type="transmembrane region" description="Helical" evidence="2">
    <location>
        <begin position="79"/>
        <end position="102"/>
    </location>
</feature>
<evidence type="ECO:0000313" key="3">
    <source>
        <dbReference type="EMBL" id="RJX50628.1"/>
    </source>
</evidence>
<feature type="compositionally biased region" description="Acidic residues" evidence="1">
    <location>
        <begin position="493"/>
        <end position="509"/>
    </location>
</feature>
<evidence type="ECO:0000313" key="4">
    <source>
        <dbReference type="Proteomes" id="UP000281564"/>
    </source>
</evidence>
<feature type="region of interest" description="Disordered" evidence="1">
    <location>
        <begin position="472"/>
        <end position="538"/>
    </location>
</feature>
<gene>
    <name evidence="3" type="ORF">DP106_05030</name>
</gene>
<dbReference type="RefSeq" id="WP_120083821.1">
    <property type="nucleotide sequence ID" value="NZ_QMDW01000005.1"/>
</dbReference>
<name>A0A3A6Q1N6_9EURY</name>
<proteinExistence type="predicted"/>
<keyword evidence="2" id="KW-0812">Transmembrane</keyword>
<dbReference type="EMBL" id="QMDW01000005">
    <property type="protein sequence ID" value="RJX50628.1"/>
    <property type="molecule type" value="Genomic_DNA"/>
</dbReference>
<evidence type="ECO:0000256" key="1">
    <source>
        <dbReference type="SAM" id="MobiDB-lite"/>
    </source>
</evidence>
<reference evidence="3 4" key="1">
    <citation type="submission" date="2018-06" db="EMBL/GenBank/DDBJ databases">
        <title>Halonotius sp. F13-13 a new haloarchaeeon isolated from a solar saltern from Isla Cristina, Huelva, Spain.</title>
        <authorList>
            <person name="Duran-Viseras A."/>
            <person name="Sanchez-Porro C."/>
            <person name="Ventosa A."/>
        </authorList>
    </citation>
    <scope>NUCLEOTIDE SEQUENCE [LARGE SCALE GENOMIC DNA]</scope>
    <source>
        <strain evidence="3 4">CECT 7525</strain>
    </source>
</reference>
<feature type="compositionally biased region" description="Basic and acidic residues" evidence="1">
    <location>
        <begin position="525"/>
        <end position="538"/>
    </location>
</feature>
<dbReference type="Proteomes" id="UP000281564">
    <property type="component" value="Unassembled WGS sequence"/>
</dbReference>
<protein>
    <submittedName>
        <fullName evidence="3">Uncharacterized protein</fullName>
    </submittedName>
</protein>
<keyword evidence="4" id="KW-1185">Reference proteome</keyword>